<comment type="caution">
    <text evidence="8">The sequence shown here is derived from an EMBL/GenBank/DDBJ whole genome shotgun (WGS) entry which is preliminary data.</text>
</comment>
<dbReference type="RefSeq" id="WP_252768221.1">
    <property type="nucleotide sequence ID" value="NZ_JAMXMC010000002.1"/>
</dbReference>
<evidence type="ECO:0000313" key="8">
    <source>
        <dbReference type="EMBL" id="MCO5975786.1"/>
    </source>
</evidence>
<reference evidence="8 9" key="1">
    <citation type="submission" date="2022-06" db="EMBL/GenBank/DDBJ databases">
        <title>Ideonella sp. NS12-5 Genome sequencing and assembly.</title>
        <authorList>
            <person name="Jung Y."/>
        </authorList>
    </citation>
    <scope>NUCLEOTIDE SEQUENCE [LARGE SCALE GENOMIC DNA]</scope>
    <source>
        <strain evidence="8 9">NS12-5</strain>
    </source>
</reference>
<dbReference type="Proteomes" id="UP001204851">
    <property type="component" value="Unassembled WGS sequence"/>
</dbReference>
<organism evidence="8 9">
    <name type="scientific">Ideonella oryzae</name>
    <dbReference type="NCBI Taxonomy" id="2937441"/>
    <lineage>
        <taxon>Bacteria</taxon>
        <taxon>Pseudomonadati</taxon>
        <taxon>Pseudomonadota</taxon>
        <taxon>Betaproteobacteria</taxon>
        <taxon>Burkholderiales</taxon>
        <taxon>Sphaerotilaceae</taxon>
        <taxon>Ideonella</taxon>
    </lineage>
</organism>
<keyword evidence="6 7" id="KW-0472">Membrane</keyword>
<keyword evidence="3" id="KW-1003">Cell membrane</keyword>
<comment type="similarity">
    <text evidence="2">Belongs to the polysaccharide synthase family.</text>
</comment>
<evidence type="ECO:0000256" key="3">
    <source>
        <dbReference type="ARBA" id="ARBA00022475"/>
    </source>
</evidence>
<dbReference type="PANTHER" id="PTHR30250:SF10">
    <property type="entry name" value="LIPOPOLYSACCHARIDE BIOSYNTHESIS PROTEIN WZXC"/>
    <property type="match status" value="1"/>
</dbReference>
<evidence type="ECO:0008006" key="10">
    <source>
        <dbReference type="Google" id="ProtNLM"/>
    </source>
</evidence>
<feature type="transmembrane region" description="Helical" evidence="7">
    <location>
        <begin position="289"/>
        <end position="308"/>
    </location>
</feature>
<gene>
    <name evidence="8" type="ORF">M0L44_03480</name>
</gene>
<dbReference type="EMBL" id="JAMXMC010000002">
    <property type="protein sequence ID" value="MCO5975786.1"/>
    <property type="molecule type" value="Genomic_DNA"/>
</dbReference>
<feature type="transmembrane region" description="Helical" evidence="7">
    <location>
        <begin position="422"/>
        <end position="445"/>
    </location>
</feature>
<proteinExistence type="inferred from homology"/>
<sequence>MHKQIPTGASRLARLRRATGLDFHVLVTLLSRSWNVIAGAATVIVLPLRLDSTQQGYYYTITSLLGLQILFELGLGQVIIQLVGHEVAHLDGADEAKFAGDPARLDRLSSLMRLLRRWYMVAALLFGLAAGVAGCVFLARRGDLPPAQWLGIWIIMVASTAVNLMYVPALAMLEGCGRIGQVARLRMMQSIIGYCGLWLGLILGAGLWSAVMVPLASAVSTSLWLRRAHVYDWLLQRVVEPTNRIAWRRDVLPFQARIAISAMSGYFLFYAFTPLIFANRGAVEAGRFGIAMTIFNALSAVGTSWVYAKTPTMAMHIARGERKELNEIFFAVFKRSMAFTVAAATGIVVCASLLSWTGVPQMARIASPGVLACLAFVCSCNCVVFSLAAYMRAHREEPMHGVSVTGAVATTLIAYFGSRGDILSMSAMYAALTAFVMLPWTILLFRRYQRRNH</sequence>
<dbReference type="PANTHER" id="PTHR30250">
    <property type="entry name" value="PST FAMILY PREDICTED COLANIC ACID TRANSPORTER"/>
    <property type="match status" value="1"/>
</dbReference>
<evidence type="ECO:0000256" key="5">
    <source>
        <dbReference type="ARBA" id="ARBA00022989"/>
    </source>
</evidence>
<protein>
    <recommendedName>
        <fullName evidence="10">Polysaccharide biosynthesis protein</fullName>
    </recommendedName>
</protein>
<feature type="transmembrane region" description="Helical" evidence="7">
    <location>
        <begin position="118"/>
        <end position="139"/>
    </location>
</feature>
<evidence type="ECO:0000256" key="7">
    <source>
        <dbReference type="SAM" id="Phobius"/>
    </source>
</evidence>
<dbReference type="InterPro" id="IPR050833">
    <property type="entry name" value="Poly_Biosynth_Transport"/>
</dbReference>
<feature type="transmembrane region" description="Helical" evidence="7">
    <location>
        <begin position="328"/>
        <end position="357"/>
    </location>
</feature>
<keyword evidence="9" id="KW-1185">Reference proteome</keyword>
<evidence type="ECO:0000313" key="9">
    <source>
        <dbReference type="Proteomes" id="UP001204851"/>
    </source>
</evidence>
<feature type="transmembrane region" description="Helical" evidence="7">
    <location>
        <begin position="151"/>
        <end position="173"/>
    </location>
</feature>
<name>A0ABT1BHW9_9BURK</name>
<feature type="transmembrane region" description="Helical" evidence="7">
    <location>
        <begin position="369"/>
        <end position="391"/>
    </location>
</feature>
<evidence type="ECO:0000256" key="2">
    <source>
        <dbReference type="ARBA" id="ARBA00007430"/>
    </source>
</evidence>
<feature type="transmembrane region" description="Helical" evidence="7">
    <location>
        <begin position="258"/>
        <end position="277"/>
    </location>
</feature>
<feature type="transmembrane region" description="Helical" evidence="7">
    <location>
        <begin position="57"/>
        <end position="75"/>
    </location>
</feature>
<keyword evidence="5 7" id="KW-1133">Transmembrane helix</keyword>
<evidence type="ECO:0000256" key="4">
    <source>
        <dbReference type="ARBA" id="ARBA00022692"/>
    </source>
</evidence>
<comment type="subcellular location">
    <subcellularLocation>
        <location evidence="1">Cell membrane</location>
        <topology evidence="1">Multi-pass membrane protein</topology>
    </subcellularLocation>
</comment>
<evidence type="ECO:0000256" key="1">
    <source>
        <dbReference type="ARBA" id="ARBA00004651"/>
    </source>
</evidence>
<keyword evidence="4 7" id="KW-0812">Transmembrane</keyword>
<feature type="transmembrane region" description="Helical" evidence="7">
    <location>
        <begin position="21"/>
        <end position="45"/>
    </location>
</feature>
<accession>A0ABT1BHW9</accession>
<evidence type="ECO:0000256" key="6">
    <source>
        <dbReference type="ARBA" id="ARBA00023136"/>
    </source>
</evidence>